<evidence type="ECO:0000256" key="1">
    <source>
        <dbReference type="ARBA" id="ARBA00010617"/>
    </source>
</evidence>
<comment type="caution">
    <text evidence="3">The sequence shown here is derived from an EMBL/GenBank/DDBJ whole genome shotgun (WGS) entry which is preliminary data.</text>
</comment>
<feature type="compositionally biased region" description="Basic and acidic residues" evidence="2">
    <location>
        <begin position="68"/>
        <end position="77"/>
    </location>
</feature>
<feature type="region of interest" description="Disordered" evidence="2">
    <location>
        <begin position="1"/>
        <end position="38"/>
    </location>
</feature>
<feature type="compositionally biased region" description="Basic and acidic residues" evidence="2">
    <location>
        <begin position="1"/>
        <end position="15"/>
    </location>
</feature>
<gene>
    <name evidence="3" type="ORF">CKAN_01652100</name>
</gene>
<dbReference type="EMBL" id="QPKB01000006">
    <property type="protein sequence ID" value="RWR87570.1"/>
    <property type="molecule type" value="Genomic_DNA"/>
</dbReference>
<organism evidence="3 4">
    <name type="scientific">Cinnamomum micranthum f. kanehirae</name>
    <dbReference type="NCBI Taxonomy" id="337451"/>
    <lineage>
        <taxon>Eukaryota</taxon>
        <taxon>Viridiplantae</taxon>
        <taxon>Streptophyta</taxon>
        <taxon>Embryophyta</taxon>
        <taxon>Tracheophyta</taxon>
        <taxon>Spermatophyta</taxon>
        <taxon>Magnoliopsida</taxon>
        <taxon>Magnoliidae</taxon>
        <taxon>Laurales</taxon>
        <taxon>Lauraceae</taxon>
        <taxon>Cinnamomum</taxon>
    </lineage>
</organism>
<keyword evidence="4" id="KW-1185">Reference proteome</keyword>
<dbReference type="SUPFAM" id="SSF48264">
    <property type="entry name" value="Cytochrome P450"/>
    <property type="match status" value="1"/>
</dbReference>
<dbReference type="InterPro" id="IPR001128">
    <property type="entry name" value="Cyt_P450"/>
</dbReference>
<reference evidence="3 4" key="1">
    <citation type="journal article" date="2019" name="Nat. Plants">
        <title>Stout camphor tree genome fills gaps in understanding of flowering plant genome evolution.</title>
        <authorList>
            <person name="Chaw S.M."/>
            <person name="Liu Y.C."/>
            <person name="Wu Y.W."/>
            <person name="Wang H.Y."/>
            <person name="Lin C.I."/>
            <person name="Wu C.S."/>
            <person name="Ke H.M."/>
            <person name="Chang L.Y."/>
            <person name="Hsu C.Y."/>
            <person name="Yang H.T."/>
            <person name="Sudianto E."/>
            <person name="Hsu M.H."/>
            <person name="Wu K.P."/>
            <person name="Wang L.N."/>
            <person name="Leebens-Mack J.H."/>
            <person name="Tsai I.J."/>
        </authorList>
    </citation>
    <scope>NUCLEOTIDE SEQUENCE [LARGE SCALE GENOMIC DNA]</scope>
    <source>
        <strain evidence="4">cv. Chaw 1501</strain>
        <tissue evidence="3">Young leaves</tissue>
    </source>
</reference>
<name>A0A3S3QPD3_9MAGN</name>
<dbReference type="Pfam" id="PF00067">
    <property type="entry name" value="p450"/>
    <property type="match status" value="1"/>
</dbReference>
<dbReference type="GO" id="GO:0020037">
    <property type="term" value="F:heme binding"/>
    <property type="evidence" value="ECO:0007669"/>
    <property type="project" value="InterPro"/>
</dbReference>
<proteinExistence type="inferred from homology"/>
<evidence type="ECO:0000313" key="4">
    <source>
        <dbReference type="Proteomes" id="UP000283530"/>
    </source>
</evidence>
<feature type="region of interest" description="Disordered" evidence="2">
    <location>
        <begin position="68"/>
        <end position="87"/>
    </location>
</feature>
<dbReference type="STRING" id="337451.A0A3S3QPD3"/>
<protein>
    <submittedName>
        <fullName evidence="3">Cytochrome P450</fullName>
    </submittedName>
</protein>
<dbReference type="PANTHER" id="PTHR47950:SF44">
    <property type="entry name" value="CYTOCHROME P450, FAMILY 76, SUBFAMILY C, POLYPEPTIDE 5-RELATED"/>
    <property type="match status" value="1"/>
</dbReference>
<dbReference type="GO" id="GO:0016705">
    <property type="term" value="F:oxidoreductase activity, acting on paired donors, with incorporation or reduction of molecular oxygen"/>
    <property type="evidence" value="ECO:0007669"/>
    <property type="project" value="InterPro"/>
</dbReference>
<dbReference type="GO" id="GO:0005506">
    <property type="term" value="F:iron ion binding"/>
    <property type="evidence" value="ECO:0007669"/>
    <property type="project" value="InterPro"/>
</dbReference>
<feature type="compositionally biased region" description="Basic residues" evidence="2">
    <location>
        <begin position="16"/>
        <end position="35"/>
    </location>
</feature>
<dbReference type="InterPro" id="IPR036396">
    <property type="entry name" value="Cyt_P450_sf"/>
</dbReference>
<evidence type="ECO:0000313" key="3">
    <source>
        <dbReference type="EMBL" id="RWR87570.1"/>
    </source>
</evidence>
<accession>A0A3S3QPD3</accession>
<dbReference type="OrthoDB" id="2789670at2759"/>
<evidence type="ECO:0000256" key="2">
    <source>
        <dbReference type="SAM" id="MobiDB-lite"/>
    </source>
</evidence>
<dbReference type="AlphaFoldDB" id="A0A3S3QPD3"/>
<comment type="similarity">
    <text evidence="1">Belongs to the cytochrome P450 family.</text>
</comment>
<dbReference type="GO" id="GO:0004497">
    <property type="term" value="F:monooxygenase activity"/>
    <property type="evidence" value="ECO:0007669"/>
    <property type="project" value="InterPro"/>
</dbReference>
<dbReference type="Proteomes" id="UP000283530">
    <property type="component" value="Unassembled WGS sequence"/>
</dbReference>
<dbReference type="PANTHER" id="PTHR47950">
    <property type="entry name" value="CYTOCHROME P450, FAMILY 76, SUBFAMILY C, POLYPEPTIDE 5-RELATED"/>
    <property type="match status" value="1"/>
</dbReference>
<dbReference type="Gene3D" id="1.10.630.10">
    <property type="entry name" value="Cytochrome P450"/>
    <property type="match status" value="1"/>
</dbReference>
<sequence>MNKEGGEGRSKESVQGRKRWREGKKRREKGIKKRGGGGCGCAGEAARVVQQVGVCRWWRGCRVSAGGEEERVGGRRERKEKKRRKEEGLKQVLQKHDHVLAGRDVGDALRVLNYNNMSMAWSQPNQYWRKLRSISNTQMFTNQRLDSGQGLRRLKMQELLANMLEKSEMREAVDIGEAAFVAMINLISSTIFTLDLVDVDSGDRSWQ</sequence>